<feature type="region of interest" description="Disordered" evidence="6">
    <location>
        <begin position="52"/>
        <end position="74"/>
    </location>
</feature>
<evidence type="ECO:0000313" key="8">
    <source>
        <dbReference type="EMBL" id="KAF2093323.1"/>
    </source>
</evidence>
<evidence type="ECO:0000256" key="5">
    <source>
        <dbReference type="ARBA" id="ARBA00023136"/>
    </source>
</evidence>
<dbReference type="InterPro" id="IPR029058">
    <property type="entry name" value="AB_hydrolase_fold"/>
</dbReference>
<dbReference type="Gene3D" id="3.40.50.1820">
    <property type="entry name" value="alpha/beta hydrolase"/>
    <property type="match status" value="1"/>
</dbReference>
<dbReference type="GO" id="GO:0016020">
    <property type="term" value="C:membrane"/>
    <property type="evidence" value="ECO:0007669"/>
    <property type="project" value="UniProtKB-SubCell"/>
</dbReference>
<keyword evidence="9" id="KW-1185">Reference proteome</keyword>
<gene>
    <name evidence="8" type="ORF">NA57DRAFT_17390</name>
</gene>
<organism evidence="8 9">
    <name type="scientific">Rhizodiscina lignyota</name>
    <dbReference type="NCBI Taxonomy" id="1504668"/>
    <lineage>
        <taxon>Eukaryota</taxon>
        <taxon>Fungi</taxon>
        <taxon>Dikarya</taxon>
        <taxon>Ascomycota</taxon>
        <taxon>Pezizomycotina</taxon>
        <taxon>Dothideomycetes</taxon>
        <taxon>Pleosporomycetidae</taxon>
        <taxon>Aulographales</taxon>
        <taxon>Rhizodiscinaceae</taxon>
        <taxon>Rhizodiscina</taxon>
    </lineage>
</organism>
<feature type="compositionally biased region" description="Basic and acidic residues" evidence="6">
    <location>
        <begin position="618"/>
        <end position="656"/>
    </location>
</feature>
<feature type="region of interest" description="Disordered" evidence="6">
    <location>
        <begin position="609"/>
        <end position="656"/>
    </location>
</feature>
<keyword evidence="3 7" id="KW-0812">Transmembrane</keyword>
<dbReference type="EMBL" id="ML978138">
    <property type="protein sequence ID" value="KAF2093323.1"/>
    <property type="molecule type" value="Genomic_DNA"/>
</dbReference>
<sequence length="656" mass="71791">DAQSLSTILSTSEQRSQLTLLLANCIASMRKTIVDTFDPRYAGLPSDSRYDNLGSSMAAGSNDNDNDKEKEVDQLREEAEKRIKELSEPKVQELKRAGLSTFDVWRDKVVARVGEVVSSKQEAEGQVDGAKAQSADTPAVTKVGSELLNDEGVKKQEPMVDKLADVYPLVETPLAALDESKKRLILQSLLLLILSLGTYSAYSRTLMLYFTRNLKLPIDSLVEYESNVAQGLLHAVEMNAEKETEQKIKEGSNSRKWKVGLAAVAGAAIVGITGGLAAPVIAAGVGTVAGGLGLAETAAAGYLGAVAGSELLIGSIFGAYGGRMTGKMVNNYAREVEDFSFLPLHKWRPFMKDKEVRKLRVAIGISGWLTDKADVVSPWRVLSPTIEGFALKYEMEALLELGNALTLLLKSVAWSYAKKTIIRNTIFAVFKEALWPLSLVKVAEVVDNPFSVAKARSDKAGELLADALINKVQGERPVSLVGYSLGARVIYTCLKTLADRKAFGLLENVVLLGCPASSDSADWRKMRAVVSGRLVNVYSENDYLLAFLYRTSSLHLGVAGLRKTEFVKGIENVDVSDVVSGHLRYRYLTGAILRRIGFEDIDMEEVGREEAEMQAVEEVEKREAEEHEQEFSKDGKPVEEEAGQLKKEVKKKNEQS</sequence>
<feature type="compositionally biased region" description="Basic and acidic residues" evidence="6">
    <location>
        <begin position="65"/>
        <end position="74"/>
    </location>
</feature>
<dbReference type="Pfam" id="PF05277">
    <property type="entry name" value="DUF726"/>
    <property type="match status" value="1"/>
</dbReference>
<evidence type="ECO:0000256" key="7">
    <source>
        <dbReference type="SAM" id="Phobius"/>
    </source>
</evidence>
<feature type="transmembrane region" description="Helical" evidence="7">
    <location>
        <begin position="259"/>
        <end position="282"/>
    </location>
</feature>
<evidence type="ECO:0000256" key="6">
    <source>
        <dbReference type="SAM" id="MobiDB-lite"/>
    </source>
</evidence>
<name>A0A9P4I5I6_9PEZI</name>
<evidence type="ECO:0000256" key="2">
    <source>
        <dbReference type="ARBA" id="ARBA00009824"/>
    </source>
</evidence>
<protein>
    <submittedName>
        <fullName evidence="8">DUF726-domain-containing protein</fullName>
    </submittedName>
</protein>
<evidence type="ECO:0000256" key="4">
    <source>
        <dbReference type="ARBA" id="ARBA00022989"/>
    </source>
</evidence>
<accession>A0A9P4I5I6</accession>
<dbReference type="PANTHER" id="PTHR17920:SF22">
    <property type="entry name" value="DUF726 DOMAIN PROTEIN (AFU_ORTHOLOGUE AFUA_2G12860)"/>
    <property type="match status" value="1"/>
</dbReference>
<reference evidence="8" key="1">
    <citation type="journal article" date="2020" name="Stud. Mycol.">
        <title>101 Dothideomycetes genomes: a test case for predicting lifestyles and emergence of pathogens.</title>
        <authorList>
            <person name="Haridas S."/>
            <person name="Albert R."/>
            <person name="Binder M."/>
            <person name="Bloem J."/>
            <person name="Labutti K."/>
            <person name="Salamov A."/>
            <person name="Andreopoulos B."/>
            <person name="Baker S."/>
            <person name="Barry K."/>
            <person name="Bills G."/>
            <person name="Bluhm B."/>
            <person name="Cannon C."/>
            <person name="Castanera R."/>
            <person name="Culley D."/>
            <person name="Daum C."/>
            <person name="Ezra D."/>
            <person name="Gonzalez J."/>
            <person name="Henrissat B."/>
            <person name="Kuo A."/>
            <person name="Liang C."/>
            <person name="Lipzen A."/>
            <person name="Lutzoni F."/>
            <person name="Magnuson J."/>
            <person name="Mondo S."/>
            <person name="Nolan M."/>
            <person name="Ohm R."/>
            <person name="Pangilinan J."/>
            <person name="Park H.-J."/>
            <person name="Ramirez L."/>
            <person name="Alfaro M."/>
            <person name="Sun H."/>
            <person name="Tritt A."/>
            <person name="Yoshinaga Y."/>
            <person name="Zwiers L.-H."/>
            <person name="Turgeon B."/>
            <person name="Goodwin S."/>
            <person name="Spatafora J."/>
            <person name="Crous P."/>
            <person name="Grigoriev I."/>
        </authorList>
    </citation>
    <scope>NUCLEOTIDE SEQUENCE</scope>
    <source>
        <strain evidence="8">CBS 133067</strain>
    </source>
</reference>
<comment type="similarity">
    <text evidence="2">Belongs to the TMCO4 family.</text>
</comment>
<dbReference type="Proteomes" id="UP000799772">
    <property type="component" value="Unassembled WGS sequence"/>
</dbReference>
<evidence type="ECO:0000256" key="3">
    <source>
        <dbReference type="ARBA" id="ARBA00022692"/>
    </source>
</evidence>
<dbReference type="SUPFAM" id="SSF53474">
    <property type="entry name" value="alpha/beta-Hydrolases"/>
    <property type="match status" value="1"/>
</dbReference>
<proteinExistence type="inferred from homology"/>
<evidence type="ECO:0000313" key="9">
    <source>
        <dbReference type="Proteomes" id="UP000799772"/>
    </source>
</evidence>
<dbReference type="AlphaFoldDB" id="A0A9P4I5I6"/>
<dbReference type="OrthoDB" id="277931at2759"/>
<evidence type="ECO:0000256" key="1">
    <source>
        <dbReference type="ARBA" id="ARBA00004141"/>
    </source>
</evidence>
<keyword evidence="4 7" id="KW-1133">Transmembrane helix</keyword>
<dbReference type="InterPro" id="IPR007941">
    <property type="entry name" value="DUF726"/>
</dbReference>
<dbReference type="PANTHER" id="PTHR17920">
    <property type="entry name" value="TRANSMEMBRANE AND COILED-COIL DOMAIN-CONTAINING PROTEIN 4 TMCO4"/>
    <property type="match status" value="1"/>
</dbReference>
<feature type="transmembrane region" description="Helical" evidence="7">
    <location>
        <begin position="302"/>
        <end position="320"/>
    </location>
</feature>
<keyword evidence="5 7" id="KW-0472">Membrane</keyword>
<feature type="non-terminal residue" evidence="8">
    <location>
        <position position="656"/>
    </location>
</feature>
<feature type="transmembrane region" description="Helical" evidence="7">
    <location>
        <begin position="184"/>
        <end position="202"/>
    </location>
</feature>
<comment type="subcellular location">
    <subcellularLocation>
        <location evidence="1">Membrane</location>
        <topology evidence="1">Multi-pass membrane protein</topology>
    </subcellularLocation>
</comment>
<feature type="non-terminal residue" evidence="8">
    <location>
        <position position="1"/>
    </location>
</feature>
<comment type="caution">
    <text evidence="8">The sequence shown here is derived from an EMBL/GenBank/DDBJ whole genome shotgun (WGS) entry which is preliminary data.</text>
</comment>